<keyword evidence="2" id="KW-1133">Transmembrane helix</keyword>
<keyword evidence="2" id="KW-0472">Membrane</keyword>
<dbReference type="Proteomes" id="UP001175228">
    <property type="component" value="Unassembled WGS sequence"/>
</dbReference>
<feature type="region of interest" description="Disordered" evidence="1">
    <location>
        <begin position="460"/>
        <end position="507"/>
    </location>
</feature>
<evidence type="ECO:0000313" key="4">
    <source>
        <dbReference type="Proteomes" id="UP001175228"/>
    </source>
</evidence>
<keyword evidence="2" id="KW-0812">Transmembrane</keyword>
<organism evidence="3 4">
    <name type="scientific">Armillaria luteobubalina</name>
    <dbReference type="NCBI Taxonomy" id="153913"/>
    <lineage>
        <taxon>Eukaryota</taxon>
        <taxon>Fungi</taxon>
        <taxon>Dikarya</taxon>
        <taxon>Basidiomycota</taxon>
        <taxon>Agaricomycotina</taxon>
        <taxon>Agaricomycetes</taxon>
        <taxon>Agaricomycetidae</taxon>
        <taxon>Agaricales</taxon>
        <taxon>Marasmiineae</taxon>
        <taxon>Physalacriaceae</taxon>
        <taxon>Armillaria</taxon>
    </lineage>
</organism>
<dbReference type="AlphaFoldDB" id="A0AA39QG92"/>
<proteinExistence type="predicted"/>
<keyword evidence="4" id="KW-1185">Reference proteome</keyword>
<protein>
    <submittedName>
        <fullName evidence="3">Uncharacterized protein</fullName>
    </submittedName>
</protein>
<sequence length="625" mass="69938">MAEEKKQRSAIYKFRISALVKATSDEEASPLLVSAVLQALSNDIRWDENLAPKDSAKLARKWLSFLWHFNYQIQSVASHIDEHSIQSLVQDDDTQEEWVEDSDMPDLLRPKILALKPQVHGKAAFTGCRFAATIVYCPEIQVSVATTFTRLVLVIGSVCLLSLLIATVKATSYISSAIRKLPYSQSFLRYSGAQHRSIDASTCAFPVLKTCKISARQKPSEILGLKNTVIRLNFHIICELAQEILKARAQHYSWNIPSIVGRSDFGQISYVHRRRQHSERRRNVDLMPNSDRQPLISTVGNIGSPAIVLRPAFMRAVNTTFTSSPNREISASVSFGYDVTSPFRDSVLTSGFCLQWFAPASSDLDDTLFLLITLVKASFVGNEGGGWRIHLSNVRRFRTGGLDVTVWCKGPYPNHYARFDQQEIVGAQHPLPGSTRDNPASVLPRGTYIHPFIQGPPDRNATEYWTSLDKDPEDANDISSRAASSSGTMKRKSDSSDDESSSKVSHRTYDGQVVGYVRRALDPIDENGFTRNLTNDEQARIQCATGVMCSSGLPPHAPATLIDCDRLQLYQIREKRNWTRNIYLFNSTPFQIWEYIVHSPNLSVGIAGFHNKLVPSLQLEFHGST</sequence>
<name>A0AA39QG92_9AGAR</name>
<reference evidence="3" key="1">
    <citation type="submission" date="2023-06" db="EMBL/GenBank/DDBJ databases">
        <authorList>
            <consortium name="Lawrence Berkeley National Laboratory"/>
            <person name="Ahrendt S."/>
            <person name="Sahu N."/>
            <person name="Indic B."/>
            <person name="Wong-Bajracharya J."/>
            <person name="Merenyi Z."/>
            <person name="Ke H.-M."/>
            <person name="Monk M."/>
            <person name="Kocsube S."/>
            <person name="Drula E."/>
            <person name="Lipzen A."/>
            <person name="Balint B."/>
            <person name="Henrissat B."/>
            <person name="Andreopoulos B."/>
            <person name="Martin F.M."/>
            <person name="Harder C.B."/>
            <person name="Rigling D."/>
            <person name="Ford K.L."/>
            <person name="Foster G.D."/>
            <person name="Pangilinan J."/>
            <person name="Papanicolaou A."/>
            <person name="Barry K."/>
            <person name="LaButti K."/>
            <person name="Viragh M."/>
            <person name="Koriabine M."/>
            <person name="Yan M."/>
            <person name="Riley R."/>
            <person name="Champramary S."/>
            <person name="Plett K.L."/>
            <person name="Tsai I.J."/>
            <person name="Slot J."/>
            <person name="Sipos G."/>
            <person name="Plett J."/>
            <person name="Nagy L.G."/>
            <person name="Grigoriev I.V."/>
        </authorList>
    </citation>
    <scope>NUCLEOTIDE SEQUENCE</scope>
    <source>
        <strain evidence="3">HWK02</strain>
    </source>
</reference>
<feature type="transmembrane region" description="Helical" evidence="2">
    <location>
        <begin position="151"/>
        <end position="174"/>
    </location>
</feature>
<comment type="caution">
    <text evidence="3">The sequence shown here is derived from an EMBL/GenBank/DDBJ whole genome shotgun (WGS) entry which is preliminary data.</text>
</comment>
<gene>
    <name evidence="3" type="ORF">EDD18DRAFT_1102061</name>
</gene>
<feature type="compositionally biased region" description="Polar residues" evidence="1">
    <location>
        <begin position="477"/>
        <end position="488"/>
    </location>
</feature>
<evidence type="ECO:0000313" key="3">
    <source>
        <dbReference type="EMBL" id="KAK0501109.1"/>
    </source>
</evidence>
<dbReference type="EMBL" id="JAUEPU010000007">
    <property type="protein sequence ID" value="KAK0501109.1"/>
    <property type="molecule type" value="Genomic_DNA"/>
</dbReference>
<evidence type="ECO:0000256" key="1">
    <source>
        <dbReference type="SAM" id="MobiDB-lite"/>
    </source>
</evidence>
<evidence type="ECO:0000256" key="2">
    <source>
        <dbReference type="SAM" id="Phobius"/>
    </source>
</evidence>
<accession>A0AA39QG92</accession>